<sequence>MGVEQVMLLIKPEILVLVPVLIIIGITIKKMNIVRNWAIPMTLGILGITVSILILGFEKGFYPPVILDGILQGILSAGMAVYVHQLTIQTTQKRLEEY</sequence>
<feature type="transmembrane region" description="Helical" evidence="1">
    <location>
        <begin position="38"/>
        <end position="57"/>
    </location>
</feature>
<evidence type="ECO:0000256" key="1">
    <source>
        <dbReference type="SAM" id="Phobius"/>
    </source>
</evidence>
<feature type="transmembrane region" description="Helical" evidence="1">
    <location>
        <begin position="69"/>
        <end position="88"/>
    </location>
</feature>
<evidence type="ECO:0000313" key="3">
    <source>
        <dbReference type="Proteomes" id="UP000779508"/>
    </source>
</evidence>
<keyword evidence="1" id="KW-0472">Membrane</keyword>
<reference evidence="2 3" key="1">
    <citation type="submission" date="2021-06" db="EMBL/GenBank/DDBJ databases">
        <authorList>
            <person name="Sun Q."/>
            <person name="Li D."/>
        </authorList>
    </citation>
    <scope>NUCLEOTIDE SEQUENCE [LARGE SCALE GENOMIC DNA]</scope>
    <source>
        <strain evidence="2 3">MSJ-5</strain>
    </source>
</reference>
<dbReference type="RefSeq" id="WP_216416759.1">
    <property type="nucleotide sequence ID" value="NZ_JAHLQK010000003.1"/>
</dbReference>
<accession>A0ABS6G2H8</accession>
<organism evidence="2 3">
    <name type="scientific">Alkaliphilus flagellatus</name>
    <dbReference type="NCBI Taxonomy" id="2841507"/>
    <lineage>
        <taxon>Bacteria</taxon>
        <taxon>Bacillati</taxon>
        <taxon>Bacillota</taxon>
        <taxon>Clostridia</taxon>
        <taxon>Peptostreptococcales</taxon>
        <taxon>Natronincolaceae</taxon>
        <taxon>Alkaliphilus</taxon>
    </lineage>
</organism>
<dbReference type="Proteomes" id="UP000779508">
    <property type="component" value="Unassembled WGS sequence"/>
</dbReference>
<dbReference type="Pfam" id="PF16079">
    <property type="entry name" value="Phage_holin_5_2"/>
    <property type="match status" value="1"/>
</dbReference>
<proteinExistence type="predicted"/>
<keyword evidence="1" id="KW-1133">Transmembrane helix</keyword>
<dbReference type="InterPro" id="IPR032111">
    <property type="entry name" value="Clostridium_phage_holin"/>
</dbReference>
<evidence type="ECO:0000313" key="2">
    <source>
        <dbReference type="EMBL" id="MBU5676686.1"/>
    </source>
</evidence>
<name>A0ABS6G2H8_9FIRM</name>
<protein>
    <submittedName>
        <fullName evidence="2">Phage holin family protein</fullName>
    </submittedName>
</protein>
<keyword evidence="1" id="KW-0812">Transmembrane</keyword>
<feature type="transmembrane region" description="Helical" evidence="1">
    <location>
        <begin position="6"/>
        <end position="26"/>
    </location>
</feature>
<gene>
    <name evidence="2" type="ORF">KQI88_09665</name>
</gene>
<dbReference type="EMBL" id="JAHLQK010000003">
    <property type="protein sequence ID" value="MBU5676686.1"/>
    <property type="molecule type" value="Genomic_DNA"/>
</dbReference>
<comment type="caution">
    <text evidence="2">The sequence shown here is derived from an EMBL/GenBank/DDBJ whole genome shotgun (WGS) entry which is preliminary data.</text>
</comment>
<keyword evidence="3" id="KW-1185">Reference proteome</keyword>